<proteinExistence type="predicted"/>
<dbReference type="Pfam" id="PF00550">
    <property type="entry name" value="PP-binding"/>
    <property type="match status" value="1"/>
</dbReference>
<dbReference type="InterPro" id="IPR036736">
    <property type="entry name" value="ACP-like_sf"/>
</dbReference>
<evidence type="ECO:0000256" key="2">
    <source>
        <dbReference type="ARBA" id="ARBA00022553"/>
    </source>
</evidence>
<gene>
    <name evidence="4" type="ORF">RND61_26330</name>
</gene>
<dbReference type="PANTHER" id="PTHR43775:SF37">
    <property type="entry name" value="SI:DKEY-61P9.11"/>
    <property type="match status" value="1"/>
</dbReference>
<dbReference type="InterPro" id="IPR006162">
    <property type="entry name" value="Ppantetheine_attach_site"/>
</dbReference>
<sequence length="162" mass="17052">MRRLGLDPMPSAGALDALETLLGRGDDVAVVTRVDWGAARNTFAAVLGPRFDAVCPAGADAGGGGRAALLEALAAMPPEEALVRVAEVLTDVLCRILQTTADRVPADRRLDQLGLDSLMGAELLTAVNQRLGCTLPAVEVLDSTTVGDLARRCLRRLRQPAR</sequence>
<keyword evidence="5" id="KW-1185">Reference proteome</keyword>
<evidence type="ECO:0000313" key="4">
    <source>
        <dbReference type="EMBL" id="MDT9685555.1"/>
    </source>
</evidence>
<dbReference type="PANTHER" id="PTHR43775">
    <property type="entry name" value="FATTY ACID SYNTHASE"/>
    <property type="match status" value="1"/>
</dbReference>
<keyword evidence="1" id="KW-0596">Phosphopantetheine</keyword>
<dbReference type="InterPro" id="IPR020806">
    <property type="entry name" value="PKS_PP-bd"/>
</dbReference>
<evidence type="ECO:0000313" key="5">
    <source>
        <dbReference type="Proteomes" id="UP001250181"/>
    </source>
</evidence>
<evidence type="ECO:0000259" key="3">
    <source>
        <dbReference type="PROSITE" id="PS50075"/>
    </source>
</evidence>
<dbReference type="Proteomes" id="UP001250181">
    <property type="component" value="Unassembled WGS sequence"/>
</dbReference>
<dbReference type="PROSITE" id="PS00012">
    <property type="entry name" value="PHOSPHOPANTETHEINE"/>
    <property type="match status" value="1"/>
</dbReference>
<dbReference type="SMART" id="SM01294">
    <property type="entry name" value="PKS_PP_betabranch"/>
    <property type="match status" value="1"/>
</dbReference>
<reference evidence="4 5" key="1">
    <citation type="submission" date="2023-09" db="EMBL/GenBank/DDBJ databases">
        <title>Streptomyces sp. nov.: A antagonism against Alternaria gaisen Producing Streptochlin, Isolated from Tamarix root soil.</title>
        <authorList>
            <person name="Chen Y."/>
        </authorList>
    </citation>
    <scope>NUCLEOTIDE SEQUENCE [LARGE SCALE GENOMIC DNA]</scope>
    <source>
        <strain evidence="4 5">TRM76323</strain>
    </source>
</reference>
<dbReference type="SUPFAM" id="SSF47336">
    <property type="entry name" value="ACP-like"/>
    <property type="match status" value="1"/>
</dbReference>
<dbReference type="InterPro" id="IPR009081">
    <property type="entry name" value="PP-bd_ACP"/>
</dbReference>
<dbReference type="EMBL" id="JAWCTQ010000043">
    <property type="protein sequence ID" value="MDT9685555.1"/>
    <property type="molecule type" value="Genomic_DNA"/>
</dbReference>
<dbReference type="PROSITE" id="PS50075">
    <property type="entry name" value="CARRIER"/>
    <property type="match status" value="1"/>
</dbReference>
<dbReference type="InterPro" id="IPR050091">
    <property type="entry name" value="PKS_NRPS_Biosynth_Enz"/>
</dbReference>
<dbReference type="RefSeq" id="WP_315880599.1">
    <property type="nucleotide sequence ID" value="NZ_JAWCTQ010000043.1"/>
</dbReference>
<dbReference type="Gene3D" id="1.10.1200.10">
    <property type="entry name" value="ACP-like"/>
    <property type="match status" value="1"/>
</dbReference>
<name>A0ABU3QS15_9ACTN</name>
<dbReference type="SMART" id="SM00823">
    <property type="entry name" value="PKS_PP"/>
    <property type="match status" value="1"/>
</dbReference>
<dbReference type="Gene3D" id="3.40.50.720">
    <property type="entry name" value="NAD(P)-binding Rossmann-like Domain"/>
    <property type="match status" value="1"/>
</dbReference>
<evidence type="ECO:0000256" key="1">
    <source>
        <dbReference type="ARBA" id="ARBA00022450"/>
    </source>
</evidence>
<keyword evidence="2" id="KW-0597">Phosphoprotein</keyword>
<comment type="caution">
    <text evidence="4">The sequence shown here is derived from an EMBL/GenBank/DDBJ whole genome shotgun (WGS) entry which is preliminary data.</text>
</comment>
<feature type="domain" description="Carrier" evidence="3">
    <location>
        <begin position="83"/>
        <end position="157"/>
    </location>
</feature>
<accession>A0ABU3QS15</accession>
<protein>
    <submittedName>
        <fullName evidence="4">Beta-ketoacyl reductase</fullName>
    </submittedName>
</protein>
<organism evidence="4 5">
    <name type="scientific">Streptomyces tamarix</name>
    <dbReference type="NCBI Taxonomy" id="3078565"/>
    <lineage>
        <taxon>Bacteria</taxon>
        <taxon>Bacillati</taxon>
        <taxon>Actinomycetota</taxon>
        <taxon>Actinomycetes</taxon>
        <taxon>Kitasatosporales</taxon>
        <taxon>Streptomycetaceae</taxon>
        <taxon>Streptomyces</taxon>
    </lineage>
</organism>